<dbReference type="eggNOG" id="COG4591">
    <property type="taxonomic scope" value="Bacteria"/>
</dbReference>
<evidence type="ECO:0000256" key="6">
    <source>
        <dbReference type="ARBA" id="ARBA00038076"/>
    </source>
</evidence>
<dbReference type="GO" id="GO:0022857">
    <property type="term" value="F:transmembrane transporter activity"/>
    <property type="evidence" value="ECO:0007669"/>
    <property type="project" value="TreeGrafter"/>
</dbReference>
<evidence type="ECO:0000259" key="9">
    <source>
        <dbReference type="Pfam" id="PF12704"/>
    </source>
</evidence>
<dbReference type="OrthoDB" id="356133at2"/>
<feature type="domain" description="MacB-like periplasmic core" evidence="9">
    <location>
        <begin position="20"/>
        <end position="238"/>
    </location>
</feature>
<feature type="transmembrane region" description="Helical" evidence="7">
    <location>
        <begin position="20"/>
        <end position="39"/>
    </location>
</feature>
<dbReference type="PANTHER" id="PTHR30572">
    <property type="entry name" value="MEMBRANE COMPONENT OF TRANSPORTER-RELATED"/>
    <property type="match status" value="1"/>
</dbReference>
<evidence type="ECO:0000256" key="4">
    <source>
        <dbReference type="ARBA" id="ARBA00022989"/>
    </source>
</evidence>
<evidence type="ECO:0000259" key="8">
    <source>
        <dbReference type="Pfam" id="PF02687"/>
    </source>
</evidence>
<evidence type="ECO:0000313" key="10">
    <source>
        <dbReference type="EMBL" id="AEV30667.1"/>
    </source>
</evidence>
<dbReference type="PANTHER" id="PTHR30572:SF4">
    <property type="entry name" value="ABC TRANSPORTER PERMEASE YTRF"/>
    <property type="match status" value="1"/>
</dbReference>
<evidence type="ECO:0000313" key="11">
    <source>
        <dbReference type="Proteomes" id="UP000005632"/>
    </source>
</evidence>
<reference evidence="10 11" key="1">
    <citation type="submission" date="2011-11" db="EMBL/GenBank/DDBJ databases">
        <title>Complete sequence of Spirochaeta sp. grapes.</title>
        <authorList>
            <consortium name="US DOE Joint Genome Institute"/>
            <person name="Lucas S."/>
            <person name="Han J."/>
            <person name="Lapidus A."/>
            <person name="Cheng J.-F."/>
            <person name="Goodwin L."/>
            <person name="Pitluck S."/>
            <person name="Peters L."/>
            <person name="Ovchinnikova G."/>
            <person name="Munk A.C."/>
            <person name="Detter J.C."/>
            <person name="Han C."/>
            <person name="Tapia R."/>
            <person name="Land M."/>
            <person name="Hauser L."/>
            <person name="Kyrpides N."/>
            <person name="Ivanova N."/>
            <person name="Pagani I."/>
            <person name="Ritalahtilisa K."/>
            <person name="Loeffler F."/>
            <person name="Woyke T."/>
        </authorList>
    </citation>
    <scope>NUCLEOTIDE SEQUENCE [LARGE SCALE GENOMIC DNA]</scope>
    <source>
        <strain evidence="11">ATCC BAA-1885 / DSM 22778 / Grapes</strain>
    </source>
</reference>
<name>G8QX82_SPHPG</name>
<dbReference type="GO" id="GO:0005886">
    <property type="term" value="C:plasma membrane"/>
    <property type="evidence" value="ECO:0007669"/>
    <property type="project" value="UniProtKB-SubCell"/>
</dbReference>
<dbReference type="HOGENOM" id="CLU_000604_8_6_12"/>
<evidence type="ECO:0000256" key="1">
    <source>
        <dbReference type="ARBA" id="ARBA00004651"/>
    </source>
</evidence>
<keyword evidence="11" id="KW-1185">Reference proteome</keyword>
<dbReference type="InterPro" id="IPR025857">
    <property type="entry name" value="MacB_PCD"/>
</dbReference>
<keyword evidence="10" id="KW-0449">Lipoprotein</keyword>
<feature type="transmembrane region" description="Helical" evidence="7">
    <location>
        <begin position="398"/>
        <end position="423"/>
    </location>
</feature>
<keyword evidence="2" id="KW-1003">Cell membrane</keyword>
<protein>
    <submittedName>
        <fullName evidence="10">ABC-type transport system, involved in lipoprotein release, permease component</fullName>
    </submittedName>
</protein>
<feature type="domain" description="ABC3 transporter permease C-terminal" evidence="8">
    <location>
        <begin position="308"/>
        <end position="434"/>
    </location>
</feature>
<dbReference type="AlphaFoldDB" id="G8QX82"/>
<feature type="transmembrane region" description="Helical" evidence="7">
    <location>
        <begin position="297"/>
        <end position="321"/>
    </location>
</feature>
<keyword evidence="3 7" id="KW-0812">Transmembrane</keyword>
<evidence type="ECO:0000256" key="2">
    <source>
        <dbReference type="ARBA" id="ARBA00022475"/>
    </source>
</evidence>
<comment type="similarity">
    <text evidence="6">Belongs to the ABC-4 integral membrane protein family.</text>
</comment>
<evidence type="ECO:0000256" key="5">
    <source>
        <dbReference type="ARBA" id="ARBA00023136"/>
    </source>
</evidence>
<keyword evidence="4 7" id="KW-1133">Transmembrane helix</keyword>
<dbReference type="EMBL" id="CP003155">
    <property type="protein sequence ID" value="AEV30667.1"/>
    <property type="molecule type" value="Genomic_DNA"/>
</dbReference>
<comment type="subcellular location">
    <subcellularLocation>
        <location evidence="1">Cell membrane</location>
        <topology evidence="1">Multi-pass membrane protein</topology>
    </subcellularLocation>
</comment>
<organism evidence="10 11">
    <name type="scientific">Sphaerochaeta pleomorpha (strain ATCC BAA-1885 / DSM 22778 / Grapes)</name>
    <dbReference type="NCBI Taxonomy" id="158190"/>
    <lineage>
        <taxon>Bacteria</taxon>
        <taxon>Pseudomonadati</taxon>
        <taxon>Spirochaetota</taxon>
        <taxon>Spirochaetia</taxon>
        <taxon>Spirochaetales</taxon>
        <taxon>Sphaerochaetaceae</taxon>
        <taxon>Sphaerochaeta</taxon>
    </lineage>
</organism>
<gene>
    <name evidence="10" type="ordered locus">SpiGrapes_2917</name>
</gene>
<dbReference type="Proteomes" id="UP000005632">
    <property type="component" value="Chromosome"/>
</dbReference>
<dbReference type="STRING" id="158190.SpiGrapes_2917"/>
<proteinExistence type="inferred from homology"/>
<dbReference type="Pfam" id="PF02687">
    <property type="entry name" value="FtsX"/>
    <property type="match status" value="1"/>
</dbReference>
<evidence type="ECO:0000256" key="7">
    <source>
        <dbReference type="SAM" id="Phobius"/>
    </source>
</evidence>
<evidence type="ECO:0000256" key="3">
    <source>
        <dbReference type="ARBA" id="ARBA00022692"/>
    </source>
</evidence>
<keyword evidence="5 7" id="KW-0472">Membrane</keyword>
<sequence>MNLWKIAYRNVSRQKRRSNLLALAIAFGVMMIILVNSLTQGLIKTTEKNFESALGGHIYLTGEVLLDSGKVANQIANPEVLDAVIPQFSDSIAESQKRSTITGNFIFRSKSTTGILYGVHWDQEQSLVDSLEILEGSLDRIREKGTIVLPQETAKDLGVELNEEILISLTTVTGQANVGEFTIVAITKDTLGLGFSTAYADIGYINELVGLAPDEYQSYNLVLKDINQINSISKEIEDAIVLQGSTLKPKPDESESLMSQGGMAGAMFGSDENEEVWSGTRFNVGNLNDFMDMVAQIVAILNGIALGVFFIMLLITMVGLMNTFRMIMIERTREIGTMRAIGMQKKDISKLFLLEGLILALRGVVFGIAAELVVATIIKMIRFADGSPFALILDQGHVAVPVVFSNMVMITFIIVVITLLAVWSPARKAARLQPADALRA</sequence>
<dbReference type="Pfam" id="PF12704">
    <property type="entry name" value="MacB_PCD"/>
    <property type="match status" value="1"/>
</dbReference>
<dbReference type="InterPro" id="IPR003838">
    <property type="entry name" value="ABC3_permease_C"/>
</dbReference>
<dbReference type="KEGG" id="sgp:SpiGrapes_2917"/>
<accession>G8QX82</accession>
<feature type="transmembrane region" description="Helical" evidence="7">
    <location>
        <begin position="351"/>
        <end position="378"/>
    </location>
</feature>
<dbReference type="InterPro" id="IPR050250">
    <property type="entry name" value="Macrolide_Exporter_MacB"/>
</dbReference>
<dbReference type="RefSeq" id="WP_014271506.1">
    <property type="nucleotide sequence ID" value="NC_016633.1"/>
</dbReference>